<dbReference type="SUPFAM" id="SSF54928">
    <property type="entry name" value="RNA-binding domain, RBD"/>
    <property type="match status" value="1"/>
</dbReference>
<evidence type="ECO:0000313" key="3">
    <source>
        <dbReference type="EMBL" id="ORY95772.1"/>
    </source>
</evidence>
<gene>
    <name evidence="3" type="ORF">BCR43DRAFT_549615</name>
</gene>
<sequence length="147" mass="17443">MSYFWITGRDKRTTFMIKNIPNKYTYTMLKESIDATHAKTYDFLYLRMDYENKCNHGYAFINFIDYRSVISFAHARVGHRWNRFNSDKRCELAYATCQGRENLIAKFRNSTVMDQQESYRPKLYISWGPNRGKEEASEIKASSIAKV</sequence>
<dbReference type="InParanoid" id="A0A1X2HAV0"/>
<dbReference type="AlphaFoldDB" id="A0A1X2HAV0"/>
<dbReference type="OMA" id="QANINHY"/>
<evidence type="ECO:0000259" key="2">
    <source>
        <dbReference type="Pfam" id="PF04059"/>
    </source>
</evidence>
<evidence type="ECO:0000313" key="4">
    <source>
        <dbReference type="Proteomes" id="UP000242180"/>
    </source>
</evidence>
<keyword evidence="4" id="KW-1185">Reference proteome</keyword>
<dbReference type="Pfam" id="PF04059">
    <property type="entry name" value="RRM_2"/>
    <property type="match status" value="1"/>
</dbReference>
<organism evidence="3 4">
    <name type="scientific">Syncephalastrum racemosum</name>
    <name type="common">Filamentous fungus</name>
    <dbReference type="NCBI Taxonomy" id="13706"/>
    <lineage>
        <taxon>Eukaryota</taxon>
        <taxon>Fungi</taxon>
        <taxon>Fungi incertae sedis</taxon>
        <taxon>Mucoromycota</taxon>
        <taxon>Mucoromycotina</taxon>
        <taxon>Mucoromycetes</taxon>
        <taxon>Mucorales</taxon>
        <taxon>Syncephalastraceae</taxon>
        <taxon>Syncephalastrum</taxon>
    </lineage>
</organism>
<dbReference type="GO" id="GO:0003723">
    <property type="term" value="F:RNA binding"/>
    <property type="evidence" value="ECO:0007669"/>
    <property type="project" value="UniProtKB-KW"/>
</dbReference>
<dbReference type="InterPro" id="IPR035979">
    <property type="entry name" value="RBD_domain_sf"/>
</dbReference>
<name>A0A1X2HAV0_SYNRA</name>
<dbReference type="PANTHER" id="PTHR23189">
    <property type="entry name" value="RNA RECOGNITION MOTIF-CONTAINING"/>
    <property type="match status" value="1"/>
</dbReference>
<dbReference type="EMBL" id="MCGN01000006">
    <property type="protein sequence ID" value="ORY95772.1"/>
    <property type="molecule type" value="Genomic_DNA"/>
</dbReference>
<proteinExistence type="predicted"/>
<accession>A0A1X2HAV0</accession>
<protein>
    <submittedName>
        <fullName evidence="3">RNA recognition motif 2-domain-containing protein</fullName>
    </submittedName>
</protein>
<keyword evidence="1" id="KW-0694">RNA-binding</keyword>
<dbReference type="STRING" id="13706.A0A1X2HAV0"/>
<feature type="domain" description="Mei2-like C-terminal RNA recognition motif" evidence="2">
    <location>
        <begin position="12"/>
        <end position="108"/>
    </location>
</feature>
<dbReference type="Proteomes" id="UP000242180">
    <property type="component" value="Unassembled WGS sequence"/>
</dbReference>
<comment type="caution">
    <text evidence="3">The sequence shown here is derived from an EMBL/GenBank/DDBJ whole genome shotgun (WGS) entry which is preliminary data.</text>
</comment>
<dbReference type="InterPro" id="IPR007201">
    <property type="entry name" value="Mei2-like_Rrm_C"/>
</dbReference>
<evidence type="ECO:0000256" key="1">
    <source>
        <dbReference type="ARBA" id="ARBA00022884"/>
    </source>
</evidence>
<reference evidence="3 4" key="1">
    <citation type="submission" date="2016-07" db="EMBL/GenBank/DDBJ databases">
        <title>Pervasive Adenine N6-methylation of Active Genes in Fungi.</title>
        <authorList>
            <consortium name="DOE Joint Genome Institute"/>
            <person name="Mondo S.J."/>
            <person name="Dannebaum R.O."/>
            <person name="Kuo R.C."/>
            <person name="Labutti K."/>
            <person name="Haridas S."/>
            <person name="Kuo A."/>
            <person name="Salamov A."/>
            <person name="Ahrendt S.R."/>
            <person name="Lipzen A."/>
            <person name="Sullivan W."/>
            <person name="Andreopoulos W.B."/>
            <person name="Clum A."/>
            <person name="Lindquist E."/>
            <person name="Daum C."/>
            <person name="Ramamoorthy G.K."/>
            <person name="Gryganskyi A."/>
            <person name="Culley D."/>
            <person name="Magnuson J.K."/>
            <person name="James T.Y."/>
            <person name="O'Malley M.A."/>
            <person name="Stajich J.E."/>
            <person name="Spatafora J.W."/>
            <person name="Visel A."/>
            <person name="Grigoriev I.V."/>
        </authorList>
    </citation>
    <scope>NUCLEOTIDE SEQUENCE [LARGE SCALE GENOMIC DNA]</scope>
    <source>
        <strain evidence="3 4">NRRL 2496</strain>
    </source>
</reference>
<dbReference type="OrthoDB" id="417481at2759"/>